<dbReference type="EMBL" id="MT872814">
    <property type="protein sequence ID" value="QWT28843.1"/>
    <property type="molecule type" value="Genomic_DNA"/>
</dbReference>
<organism evidence="1">
    <name type="scientific">Mycoplasma anserisalpingitidis</name>
    <dbReference type="NCBI Taxonomy" id="519450"/>
    <lineage>
        <taxon>Bacteria</taxon>
        <taxon>Bacillati</taxon>
        <taxon>Mycoplasmatota</taxon>
        <taxon>Mollicutes</taxon>
        <taxon>Mycoplasmataceae</taxon>
        <taxon>Mycoplasma</taxon>
    </lineage>
</organism>
<sequence>MANIFNKAKNFFTAKQEDSLWNIFNKPNFRSQLAKYGGGITALTIFSKKPKISIEDQELSKLWNSFENENNLLYSLSIIEELLYEEGRIAVGFEENKETGIPNLIFGKILKVERDNNKISLMHLHLYNNFDFNQNVVTRIYDLNDENFYTLTMTKSKNSNKERLHNDISKYTFIPLVIFENLPKGKSDLDLVNQELYDLINLDLELLFRDGYTSMPWIFHSDTLLNEYGKLNFYDLDKRVIPQNTLNQVYTDRPIELLQPNPQSGYILQRLEKNLNLVRELAFLKQTTGTMGTKNLHSDEVNALSSNFDSFIEFKANLREHSLKKLVLMFFNFLNKKVDEAIIDVEVCGSTKYLQNSQNLKIVKSSGDISPELLKIKNTAPNIKLAEEYDYESDAD</sequence>
<evidence type="ECO:0000313" key="1">
    <source>
        <dbReference type="EMBL" id="QWT28843.1"/>
    </source>
</evidence>
<protein>
    <submittedName>
        <fullName evidence="1">Uncharacterized protein</fullName>
    </submittedName>
</protein>
<proteinExistence type="predicted"/>
<name>A0A8F2E4W9_9MOLU</name>
<reference evidence="1" key="1">
    <citation type="journal article" date="2021" name="Infect. Genet. Evol.">
        <title>Novel prophage-like sequences in Mycoplasma anserisalpingitidis.</title>
        <authorList>
            <person name="Kovacs A.B."/>
            <person name="Wehmann E."/>
            <person name="Svab D."/>
            <person name="Beko K."/>
            <person name="Grozner D."/>
            <person name="Mitter A."/>
            <person name="Bali K."/>
            <person name="Morrow C.J."/>
            <person name="Banyai K."/>
            <person name="Gyuranecz M."/>
        </authorList>
    </citation>
    <scope>NUCLEOTIDE SEQUENCE</scope>
    <source>
        <strain evidence="1">MYCAV675</strain>
    </source>
</reference>
<accession>A0A8F2E4W9</accession>
<dbReference type="AlphaFoldDB" id="A0A8F2E4W9"/>